<comment type="caution">
    <text evidence="2">The sequence shown here is derived from an EMBL/GenBank/DDBJ whole genome shotgun (WGS) entry which is preliminary data.</text>
</comment>
<dbReference type="SUPFAM" id="SSF47413">
    <property type="entry name" value="lambda repressor-like DNA-binding domains"/>
    <property type="match status" value="1"/>
</dbReference>
<dbReference type="Gene3D" id="1.10.260.40">
    <property type="entry name" value="lambda repressor-like DNA-binding domains"/>
    <property type="match status" value="1"/>
</dbReference>
<reference evidence="2" key="2">
    <citation type="submission" date="2023-03" db="EMBL/GenBank/DDBJ databases">
        <authorList>
            <person name="Vazquez L."/>
            <person name="Rodriguez J."/>
            <person name="Mayo B."/>
            <person name="Florez A.B."/>
        </authorList>
    </citation>
    <scope>NUCLEOTIDE SEQUENCE</scope>
    <source>
        <strain evidence="2">5A3I</strain>
    </source>
</reference>
<dbReference type="AlphaFoldDB" id="A0AAW7ALX0"/>
<protein>
    <submittedName>
        <fullName evidence="2">Helix-turn-helix transcriptional regulator</fullName>
    </submittedName>
</protein>
<reference evidence="2" key="1">
    <citation type="journal article" date="2023" name="Int. J. Mol. Sci.">
        <title>Antibiotic Resistance/Susceptibility Profiles of Staphylococcus equorum Strains from Cheese, and Genome Analysis for Antibiotic Resistance Genes.</title>
        <authorList>
            <person name="Vazquez L."/>
            <person name="Srednik M.E."/>
            <person name="Rodriguez J."/>
            <person name="Florez A.B."/>
            <person name="Mayo B."/>
        </authorList>
    </citation>
    <scope>NUCLEOTIDE SEQUENCE</scope>
    <source>
        <strain evidence="2">5A3I</strain>
    </source>
</reference>
<dbReference type="Pfam" id="PF13443">
    <property type="entry name" value="HTH_26"/>
    <property type="match status" value="1"/>
</dbReference>
<name>A0AAW7ALX0_9STAP</name>
<feature type="domain" description="HTH cro/C1-type" evidence="1">
    <location>
        <begin position="5"/>
        <end position="60"/>
    </location>
</feature>
<organism evidence="2 3">
    <name type="scientific">Staphylococcus equorum</name>
    <dbReference type="NCBI Taxonomy" id="246432"/>
    <lineage>
        <taxon>Bacteria</taxon>
        <taxon>Bacillati</taxon>
        <taxon>Bacillota</taxon>
        <taxon>Bacilli</taxon>
        <taxon>Bacillales</taxon>
        <taxon>Staphylococcaceae</taxon>
        <taxon>Staphylococcus</taxon>
    </lineage>
</organism>
<dbReference type="GO" id="GO:0003677">
    <property type="term" value="F:DNA binding"/>
    <property type="evidence" value="ECO:0007669"/>
    <property type="project" value="InterPro"/>
</dbReference>
<dbReference type="Proteomes" id="UP001174037">
    <property type="component" value="Unassembled WGS sequence"/>
</dbReference>
<dbReference type="RefSeq" id="WP_002511999.1">
    <property type="nucleotide sequence ID" value="NZ_CP065710.1"/>
</dbReference>
<dbReference type="EMBL" id="JARGCK010000009">
    <property type="protein sequence ID" value="MDK9866575.1"/>
    <property type="molecule type" value="Genomic_DNA"/>
</dbReference>
<dbReference type="InterPro" id="IPR001387">
    <property type="entry name" value="Cro/C1-type_HTH"/>
</dbReference>
<gene>
    <name evidence="2" type="ORF">P1A27_11525</name>
</gene>
<sequence length="69" mass="7810">MGNAFRILIAERKLNIADVHEDTGIAKTTLYGLYKETTENPDTKTVMKLCKYLKVTPNDFFGIEESVVN</sequence>
<evidence type="ECO:0000259" key="1">
    <source>
        <dbReference type="PROSITE" id="PS50943"/>
    </source>
</evidence>
<accession>A0AAW7ALX0</accession>
<dbReference type="PROSITE" id="PS50943">
    <property type="entry name" value="HTH_CROC1"/>
    <property type="match status" value="1"/>
</dbReference>
<proteinExistence type="predicted"/>
<evidence type="ECO:0000313" key="3">
    <source>
        <dbReference type="Proteomes" id="UP001174037"/>
    </source>
</evidence>
<dbReference type="InterPro" id="IPR010982">
    <property type="entry name" value="Lambda_DNA-bd_dom_sf"/>
</dbReference>
<evidence type="ECO:0000313" key="2">
    <source>
        <dbReference type="EMBL" id="MDK9866575.1"/>
    </source>
</evidence>